<dbReference type="Proteomes" id="UP000615326">
    <property type="component" value="Unassembled WGS sequence"/>
</dbReference>
<keyword evidence="2" id="KW-0378">Hydrolase</keyword>
<keyword evidence="2" id="KW-0255">Endonuclease</keyword>
<proteinExistence type="predicted"/>
<evidence type="ECO:0000313" key="3">
    <source>
        <dbReference type="Proteomes" id="UP000615326"/>
    </source>
</evidence>
<dbReference type="Pfam" id="PF03372">
    <property type="entry name" value="Exo_endo_phos"/>
    <property type="match status" value="1"/>
</dbReference>
<dbReference type="InterPro" id="IPR036691">
    <property type="entry name" value="Endo/exonu/phosph_ase_sf"/>
</dbReference>
<feature type="domain" description="Endonuclease/exonuclease/phosphatase" evidence="1">
    <location>
        <begin position="64"/>
        <end position="284"/>
    </location>
</feature>
<dbReference type="SUPFAM" id="SSF56219">
    <property type="entry name" value="DNase I-like"/>
    <property type="match status" value="1"/>
</dbReference>
<dbReference type="Gene3D" id="3.60.10.10">
    <property type="entry name" value="Endonuclease/exonuclease/phosphatase"/>
    <property type="match status" value="1"/>
</dbReference>
<organism evidence="2 3">
    <name type="scientific">Acetobacter fallax</name>
    <dbReference type="NCBI Taxonomy" id="1737473"/>
    <lineage>
        <taxon>Bacteria</taxon>
        <taxon>Pseudomonadati</taxon>
        <taxon>Pseudomonadota</taxon>
        <taxon>Alphaproteobacteria</taxon>
        <taxon>Acetobacterales</taxon>
        <taxon>Acetobacteraceae</taxon>
        <taxon>Acetobacter</taxon>
    </lineage>
</organism>
<reference evidence="2 3" key="1">
    <citation type="journal article" date="2020" name="Int. J. Syst. Evol. Microbiol.">
        <title>Novel acetic acid bacteria from cider fermentations: Acetobacter conturbans sp. nov. and Acetobacter fallax sp. nov.</title>
        <authorList>
            <person name="Sombolestani A.S."/>
            <person name="Cleenwerck I."/>
            <person name="Cnockaert M."/>
            <person name="Borremans W."/>
            <person name="Wieme A.D."/>
            <person name="De Vuyst L."/>
            <person name="Vandamme P."/>
        </authorList>
    </citation>
    <scope>NUCLEOTIDE SEQUENCE [LARGE SCALE GENOMIC DNA]</scope>
    <source>
        <strain evidence="2 3">LMG 1637</strain>
    </source>
</reference>
<keyword evidence="3" id="KW-1185">Reference proteome</keyword>
<protein>
    <submittedName>
        <fullName evidence="2">Endonuclease/exonuclease/phosphatase family protein</fullName>
    </submittedName>
</protein>
<evidence type="ECO:0000313" key="2">
    <source>
        <dbReference type="EMBL" id="NHO31217.1"/>
    </source>
</evidence>
<gene>
    <name evidence="2" type="ORF">GOB84_01330</name>
</gene>
<dbReference type="GO" id="GO:0004519">
    <property type="term" value="F:endonuclease activity"/>
    <property type="evidence" value="ECO:0007669"/>
    <property type="project" value="UniProtKB-KW"/>
</dbReference>
<dbReference type="EMBL" id="WOSW01000001">
    <property type="protein sequence ID" value="NHO31217.1"/>
    <property type="molecule type" value="Genomic_DNA"/>
</dbReference>
<comment type="caution">
    <text evidence="2">The sequence shown here is derived from an EMBL/GenBank/DDBJ whole genome shotgun (WGS) entry which is preliminary data.</text>
</comment>
<dbReference type="InterPro" id="IPR005135">
    <property type="entry name" value="Endo/exonuclease/phosphatase"/>
</dbReference>
<keyword evidence="2" id="KW-0540">Nuclease</keyword>
<evidence type="ECO:0000259" key="1">
    <source>
        <dbReference type="Pfam" id="PF03372"/>
    </source>
</evidence>
<sequence length="323" mass="35793">MRTPARRFLSRTRYRALRQSLFRPNRWVEKGSAGGIFAGQFFCLTILLLACLPACASGSSLKLATWNLGWLTSRPAGDSALPEGIYRRNEADIARLASYADHLDADVIGFQEVDGAPIAARIFRPPKYRIIMSGDHVVQQVGVAIRGSLSVTRNPDLTALNVYPPDAPHALRSGLDITISDGRASLRLLVVHLKTGCWDNPWAERQHACPTLRSQFSVLDNWALERNDSEEAFAILGDFNRRMTPADPFFLFLKQDAPLTLTTAGRASPCWGGEYFIDHIVLGGKARDWLRPDSLRVTTYHDPGVTPAQLSDHCPVSVRLAFP</sequence>
<accession>A0ABX0KB69</accession>
<name>A0ABX0KB69_9PROT</name>